<organism evidence="1 2">
    <name type="scientific">Thanatephorus cucumeris (strain AG1-IB / isolate 7/3/14)</name>
    <name type="common">Lettuce bottom rot fungus</name>
    <name type="synonym">Rhizoctonia solani</name>
    <dbReference type="NCBI Taxonomy" id="1108050"/>
    <lineage>
        <taxon>Eukaryota</taxon>
        <taxon>Fungi</taxon>
        <taxon>Dikarya</taxon>
        <taxon>Basidiomycota</taxon>
        <taxon>Agaricomycotina</taxon>
        <taxon>Agaricomycetes</taxon>
        <taxon>Cantharellales</taxon>
        <taxon>Ceratobasidiaceae</taxon>
        <taxon>Rhizoctonia</taxon>
        <taxon>Rhizoctonia solani AG-1</taxon>
    </lineage>
</organism>
<dbReference type="AlphaFoldDB" id="M5C1Z3"/>
<comment type="caution">
    <text evidence="1">The sequence shown here is derived from an EMBL/GenBank/DDBJ whole genome shotgun (WGS) entry which is preliminary data.</text>
</comment>
<sequence>MYSAFPPKSASAYKEMREPTLIPASHSSFANFIRSSINPSPTLATNTSVALLRPRSFSLCIRIEKTRSTPTLTPTHGILPTPEDLPAAAEANIPTRSSYLPPAAIDPTPTWDSSISSSSSLLFSDLGLDFLGLGGGFVDGSAEVLDAAGGAEPSTTAS</sequence>
<gene>
    <name evidence="1" type="ORF">BN14_07062</name>
</gene>
<dbReference type="Proteomes" id="UP000012065">
    <property type="component" value="Unassembled WGS sequence"/>
</dbReference>
<dbReference type="EMBL" id="CAOJ01010776">
    <property type="protein sequence ID" value="CCO32995.1"/>
    <property type="molecule type" value="Genomic_DNA"/>
</dbReference>
<evidence type="ECO:0000313" key="1">
    <source>
        <dbReference type="EMBL" id="CCO32995.1"/>
    </source>
</evidence>
<protein>
    <submittedName>
        <fullName evidence="1">Uncharacterized protein</fullName>
    </submittedName>
</protein>
<evidence type="ECO:0000313" key="2">
    <source>
        <dbReference type="Proteomes" id="UP000012065"/>
    </source>
</evidence>
<dbReference type="HOGENOM" id="CLU_1670594_0_0_1"/>
<name>M5C1Z3_THACB</name>
<proteinExistence type="predicted"/>
<reference evidence="1 2" key="1">
    <citation type="journal article" date="2013" name="J. Biotechnol.">
        <title>Establishment and interpretation of the genome sequence of the phytopathogenic fungus Rhizoctonia solani AG1-IB isolate 7/3/14.</title>
        <authorList>
            <person name="Wibberg D.W."/>
            <person name="Jelonek L.J."/>
            <person name="Rupp O.R."/>
            <person name="Hennig M.H."/>
            <person name="Eikmeyer F.E."/>
            <person name="Goesmann A.G."/>
            <person name="Hartmann A.H."/>
            <person name="Borriss R.B."/>
            <person name="Grosch R.G."/>
            <person name="Puehler A.P."/>
            <person name="Schlueter A.S."/>
        </authorList>
    </citation>
    <scope>NUCLEOTIDE SEQUENCE [LARGE SCALE GENOMIC DNA]</scope>
    <source>
        <strain evidence="2">AG1-IB / isolate 7/3/14</strain>
    </source>
</reference>
<accession>M5C1Z3</accession>